<dbReference type="InterPro" id="IPR035965">
    <property type="entry name" value="PAS-like_dom_sf"/>
</dbReference>
<feature type="domain" description="PAS" evidence="10">
    <location>
        <begin position="250"/>
        <end position="288"/>
    </location>
</feature>
<feature type="transmembrane region" description="Helical" evidence="8">
    <location>
        <begin position="100"/>
        <end position="119"/>
    </location>
</feature>
<keyword evidence="8" id="KW-0472">Membrane</keyword>
<dbReference type="InterPro" id="IPR031621">
    <property type="entry name" value="HisKA_7TM"/>
</dbReference>
<dbReference type="OrthoDB" id="8127at2157"/>
<keyword evidence="12" id="KW-1185">Reference proteome</keyword>
<dbReference type="SUPFAM" id="SSF55785">
    <property type="entry name" value="PYP-like sensor domain (PAS domain)"/>
    <property type="match status" value="1"/>
</dbReference>
<evidence type="ECO:0000256" key="5">
    <source>
        <dbReference type="ARBA" id="ARBA00022777"/>
    </source>
</evidence>
<dbReference type="STRING" id="1457250.GCA_000755225_02113"/>
<dbReference type="CDD" id="cd00130">
    <property type="entry name" value="PAS"/>
    <property type="match status" value="1"/>
</dbReference>
<evidence type="ECO:0000313" key="12">
    <source>
        <dbReference type="Proteomes" id="UP000296706"/>
    </source>
</evidence>
<dbReference type="NCBIfam" id="TIGR00229">
    <property type="entry name" value="sensory_box"/>
    <property type="match status" value="1"/>
</dbReference>
<organism evidence="11 12">
    <name type="scientific">Halapricum salinum</name>
    <dbReference type="NCBI Taxonomy" id="1457250"/>
    <lineage>
        <taxon>Archaea</taxon>
        <taxon>Methanobacteriati</taxon>
        <taxon>Methanobacteriota</taxon>
        <taxon>Stenosarchaea group</taxon>
        <taxon>Halobacteria</taxon>
        <taxon>Halobacteriales</taxon>
        <taxon>Haloarculaceae</taxon>
        <taxon>Halapricum</taxon>
    </lineage>
</organism>
<dbReference type="SUPFAM" id="SSF55874">
    <property type="entry name" value="ATPase domain of HSP90 chaperone/DNA topoisomerase II/histidine kinase"/>
    <property type="match status" value="1"/>
</dbReference>
<dbReference type="InterPro" id="IPR003661">
    <property type="entry name" value="HisK_dim/P_dom"/>
</dbReference>
<dbReference type="CDD" id="cd00082">
    <property type="entry name" value="HisKA"/>
    <property type="match status" value="1"/>
</dbReference>
<name>A0A4D6HI28_9EURY</name>
<comment type="catalytic activity">
    <reaction evidence="1">
        <text>ATP + protein L-histidine = ADP + protein N-phospho-L-histidine.</text>
        <dbReference type="EC" id="2.7.13.3"/>
    </reaction>
</comment>
<dbReference type="InterPro" id="IPR036097">
    <property type="entry name" value="HisK_dim/P_sf"/>
</dbReference>
<feature type="coiled-coil region" evidence="7">
    <location>
        <begin position="355"/>
        <end position="382"/>
    </location>
</feature>
<accession>A0A4D6HI28</accession>
<keyword evidence="8" id="KW-1133">Transmembrane helix</keyword>
<dbReference type="InterPro" id="IPR000014">
    <property type="entry name" value="PAS"/>
</dbReference>
<dbReference type="KEGG" id="hsn:DV733_16165"/>
<feature type="transmembrane region" description="Helical" evidence="8">
    <location>
        <begin position="173"/>
        <end position="194"/>
    </location>
</feature>
<evidence type="ECO:0000259" key="9">
    <source>
        <dbReference type="PROSITE" id="PS50109"/>
    </source>
</evidence>
<gene>
    <name evidence="11" type="ORF">DV733_16165</name>
</gene>
<dbReference type="SMART" id="SM00387">
    <property type="entry name" value="HATPase_c"/>
    <property type="match status" value="1"/>
</dbReference>
<dbReference type="AlphaFoldDB" id="A0A4D6HI28"/>
<evidence type="ECO:0000256" key="4">
    <source>
        <dbReference type="ARBA" id="ARBA00022679"/>
    </source>
</evidence>
<dbReference type="InterPro" id="IPR036890">
    <property type="entry name" value="HATPase_C_sf"/>
</dbReference>
<evidence type="ECO:0000256" key="8">
    <source>
        <dbReference type="SAM" id="Phobius"/>
    </source>
</evidence>
<dbReference type="InterPro" id="IPR003594">
    <property type="entry name" value="HATPase_dom"/>
</dbReference>
<dbReference type="SUPFAM" id="SSF47384">
    <property type="entry name" value="Homodimeric domain of signal transducing histidine kinase"/>
    <property type="match status" value="1"/>
</dbReference>
<dbReference type="GeneID" id="39849426"/>
<dbReference type="Gene3D" id="1.10.287.130">
    <property type="match status" value="1"/>
</dbReference>
<feature type="transmembrane region" description="Helical" evidence="8">
    <location>
        <begin position="32"/>
        <end position="56"/>
    </location>
</feature>
<keyword evidence="4" id="KW-0808">Transferase</keyword>
<feature type="transmembrane region" description="Helical" evidence="8">
    <location>
        <begin position="6"/>
        <end position="25"/>
    </location>
</feature>
<evidence type="ECO:0000256" key="7">
    <source>
        <dbReference type="SAM" id="Coils"/>
    </source>
</evidence>
<feature type="transmembrane region" description="Helical" evidence="8">
    <location>
        <begin position="62"/>
        <end position="88"/>
    </location>
</feature>
<dbReference type="InterPro" id="IPR004358">
    <property type="entry name" value="Sig_transdc_His_kin-like_C"/>
</dbReference>
<keyword evidence="8" id="KW-0812">Transmembrane</keyword>
<dbReference type="Gene3D" id="3.30.565.10">
    <property type="entry name" value="Histidine kinase-like ATPase, C-terminal domain"/>
    <property type="match status" value="1"/>
</dbReference>
<evidence type="ECO:0000256" key="2">
    <source>
        <dbReference type="ARBA" id="ARBA00012438"/>
    </source>
</evidence>
<dbReference type="CDD" id="cd00075">
    <property type="entry name" value="HATPase"/>
    <property type="match status" value="1"/>
</dbReference>
<proteinExistence type="predicted"/>
<dbReference type="PRINTS" id="PR00344">
    <property type="entry name" value="BCTRLSENSOR"/>
</dbReference>
<dbReference type="PROSITE" id="PS50112">
    <property type="entry name" value="PAS"/>
    <property type="match status" value="1"/>
</dbReference>
<dbReference type="Pfam" id="PF13426">
    <property type="entry name" value="PAS_9"/>
    <property type="match status" value="1"/>
</dbReference>
<dbReference type="RefSeq" id="WP_049992997.1">
    <property type="nucleotide sequence ID" value="NZ_CP031310.1"/>
</dbReference>
<dbReference type="Proteomes" id="UP000296706">
    <property type="component" value="Chromosome"/>
</dbReference>
<dbReference type="Pfam" id="PF16927">
    <property type="entry name" value="HisKA_7TM"/>
    <property type="match status" value="1"/>
</dbReference>
<dbReference type="PANTHER" id="PTHR43711">
    <property type="entry name" value="TWO-COMPONENT HISTIDINE KINASE"/>
    <property type="match status" value="1"/>
</dbReference>
<dbReference type="Gene3D" id="3.30.450.20">
    <property type="entry name" value="PAS domain"/>
    <property type="match status" value="1"/>
</dbReference>
<dbReference type="Pfam" id="PF02518">
    <property type="entry name" value="HATPase_c"/>
    <property type="match status" value="1"/>
</dbReference>
<keyword evidence="5 11" id="KW-0418">Kinase</keyword>
<sequence>MSPQAIVVTLAIVTVMALVVSYAIWQHRPRTGATYLAVSTLGIGLWGVGDAAALVIQGDGGAVSAAYIATGGAVVSAVCWTHFGAIYTGRDGWLTRRRSTILWAIPIVLFLGGVVRPSAYLSPDGASIGSLTFAPGPLYVSLIAYGYLAQSAGTVLLVGKLQRSRNVYRQRTFLFVLIGSVLLAGHVASVAGLSPFPNTALGPLSFVGLGVISGLVLYDDTFLALLPIERVYGLFGDRFEDLGPIARDAVIEEMGSGVVVLDANNRIVDLNPVARRMLGATDDRIVGERIDSILDQDVFEAEDLPFLGPDIREGRFDGVWVQSPDGERRCYDIVISNLDGRGDDVSGRVAIIHDVTEKQRQQQRLEAQTLKLKRQNENLEEFATIVSHDLRNPLTVATGHVEYAYETGETARLEAAMRAHDRIEHIISDVLQLARQGRTVDETEPVSITEAATAAWESVETAGASLDLDVSEDVTVEADASRLQQVFENLFRNAIEHANAAQGSGVSPDTVADGGPADSSTVTVRLGLTADGFFVEDDGPGIPEDERESVFVEGYTTDESGTGLGLAIVSMIVDAHGWDIALAESDSGGARFEIDVE</sequence>
<evidence type="ECO:0000256" key="3">
    <source>
        <dbReference type="ARBA" id="ARBA00022553"/>
    </source>
</evidence>
<evidence type="ECO:0000256" key="1">
    <source>
        <dbReference type="ARBA" id="ARBA00000085"/>
    </source>
</evidence>
<dbReference type="SMART" id="SM00388">
    <property type="entry name" value="HisKA"/>
    <property type="match status" value="1"/>
</dbReference>
<dbReference type="PROSITE" id="PS50109">
    <property type="entry name" value="HIS_KIN"/>
    <property type="match status" value="1"/>
</dbReference>
<reference evidence="11 12" key="1">
    <citation type="journal article" date="2019" name="Nat. Commun.">
        <title>A new type of DNA phosphorothioation-based antiviral system in archaea.</title>
        <authorList>
            <person name="Xiong L."/>
            <person name="Liu S."/>
            <person name="Chen S."/>
            <person name="Xiao Y."/>
            <person name="Zhu B."/>
            <person name="Gao Y."/>
            <person name="Zhang Y."/>
            <person name="Chen B."/>
            <person name="Luo J."/>
            <person name="Deng Z."/>
            <person name="Chen X."/>
            <person name="Wang L."/>
            <person name="Chen S."/>
        </authorList>
    </citation>
    <scope>NUCLEOTIDE SEQUENCE [LARGE SCALE GENOMIC DNA]</scope>
    <source>
        <strain evidence="11 12">CBA1105</strain>
    </source>
</reference>
<evidence type="ECO:0000256" key="6">
    <source>
        <dbReference type="ARBA" id="ARBA00023012"/>
    </source>
</evidence>
<keyword evidence="3" id="KW-0597">Phosphoprotein</keyword>
<keyword evidence="6" id="KW-0902">Two-component regulatory system</keyword>
<dbReference type="InterPro" id="IPR005467">
    <property type="entry name" value="His_kinase_dom"/>
</dbReference>
<dbReference type="InterPro" id="IPR050736">
    <property type="entry name" value="Sensor_HK_Regulatory"/>
</dbReference>
<dbReference type="EC" id="2.7.13.3" evidence="2"/>
<dbReference type="Pfam" id="PF00512">
    <property type="entry name" value="HisKA"/>
    <property type="match status" value="1"/>
</dbReference>
<keyword evidence="7" id="KW-0175">Coiled coil</keyword>
<evidence type="ECO:0000259" key="10">
    <source>
        <dbReference type="PROSITE" id="PS50112"/>
    </source>
</evidence>
<dbReference type="PANTHER" id="PTHR43711:SF1">
    <property type="entry name" value="HISTIDINE KINASE 1"/>
    <property type="match status" value="1"/>
</dbReference>
<evidence type="ECO:0000313" key="11">
    <source>
        <dbReference type="EMBL" id="QCC52672.1"/>
    </source>
</evidence>
<feature type="transmembrane region" description="Helical" evidence="8">
    <location>
        <begin position="139"/>
        <end position="161"/>
    </location>
</feature>
<dbReference type="EMBL" id="CP031310">
    <property type="protein sequence ID" value="QCC52672.1"/>
    <property type="molecule type" value="Genomic_DNA"/>
</dbReference>
<protein>
    <recommendedName>
        <fullName evidence="2">histidine kinase</fullName>
        <ecNumber evidence="2">2.7.13.3</ecNumber>
    </recommendedName>
</protein>
<feature type="domain" description="Histidine kinase" evidence="9">
    <location>
        <begin position="385"/>
        <end position="597"/>
    </location>
</feature>
<dbReference type="GO" id="GO:0000155">
    <property type="term" value="F:phosphorelay sensor kinase activity"/>
    <property type="evidence" value="ECO:0007669"/>
    <property type="project" value="InterPro"/>
</dbReference>